<comment type="function">
    <text evidence="2 3">Might take part in the signal recognition particle (SRP) pathway. This is inferred from the conservation of its genetic proximity to ftsY/ffh. May be a regulatory protein.</text>
</comment>
<organism evidence="4 5">
    <name type="scientific">Solobacterium moorei</name>
    <dbReference type="NCBI Taxonomy" id="102148"/>
    <lineage>
        <taxon>Bacteria</taxon>
        <taxon>Bacillati</taxon>
        <taxon>Bacillota</taxon>
        <taxon>Erysipelotrichia</taxon>
        <taxon>Erysipelotrichales</taxon>
        <taxon>Erysipelotrichaceae</taxon>
        <taxon>Solobacterium</taxon>
    </lineage>
</organism>
<dbReference type="PANTHER" id="PTHR40083">
    <property type="entry name" value="UPF0122 PROTEIN CBO2450/CLC_2298"/>
    <property type="match status" value="1"/>
</dbReference>
<protein>
    <recommendedName>
        <fullName evidence="3">UPF0122 protein DWX20_04690</fullName>
    </recommendedName>
</protein>
<evidence type="ECO:0000256" key="2">
    <source>
        <dbReference type="ARBA" id="ARBA00024764"/>
    </source>
</evidence>
<dbReference type="InterPro" id="IPR036388">
    <property type="entry name" value="WH-like_DNA-bd_sf"/>
</dbReference>
<dbReference type="PANTHER" id="PTHR40083:SF1">
    <property type="entry name" value="UPF0122 PROTEIN YLXM"/>
    <property type="match status" value="1"/>
</dbReference>
<sequence length="105" mass="12470">MQSKLYYNSLLDFYEKLLTQKQQEICNFYFRDDLSLQEISELVSTSRAAIHDTIKRCRIELDSYEEKLCMHASYTKRCKLYDKIRKVGSAKVVKLIDQCLDTEID</sequence>
<proteinExistence type="inferred from homology"/>
<accession>A0A412PF76</accession>
<dbReference type="InterPro" id="IPR007394">
    <property type="entry name" value="UPF0122"/>
</dbReference>
<dbReference type="Pfam" id="PF04297">
    <property type="entry name" value="UPF0122"/>
    <property type="match status" value="1"/>
</dbReference>
<reference evidence="4 5" key="1">
    <citation type="submission" date="2018-08" db="EMBL/GenBank/DDBJ databases">
        <title>A genome reference for cultivated species of the human gut microbiota.</title>
        <authorList>
            <person name="Zou Y."/>
            <person name="Xue W."/>
            <person name="Luo G."/>
        </authorList>
    </citation>
    <scope>NUCLEOTIDE SEQUENCE [LARGE SCALE GENOMIC DNA]</scope>
    <source>
        <strain evidence="4 5">AF18-46</strain>
    </source>
</reference>
<dbReference type="InterPro" id="IPR013324">
    <property type="entry name" value="RNA_pol_sigma_r3/r4-like"/>
</dbReference>
<gene>
    <name evidence="4" type="ORF">DWX20_04690</name>
</gene>
<dbReference type="EMBL" id="QRWX01000002">
    <property type="protein sequence ID" value="RGT56110.1"/>
    <property type="molecule type" value="Genomic_DNA"/>
</dbReference>
<evidence type="ECO:0000256" key="3">
    <source>
        <dbReference type="HAMAP-Rule" id="MF_00245"/>
    </source>
</evidence>
<name>A0A412PF76_9FIRM</name>
<dbReference type="InterPro" id="IPR054831">
    <property type="entry name" value="UPF0122_fam_protein"/>
</dbReference>
<evidence type="ECO:0000256" key="1">
    <source>
        <dbReference type="ARBA" id="ARBA00008720"/>
    </source>
</evidence>
<dbReference type="GO" id="GO:0003677">
    <property type="term" value="F:DNA binding"/>
    <property type="evidence" value="ECO:0007669"/>
    <property type="project" value="UniProtKB-KW"/>
</dbReference>
<dbReference type="HAMAP" id="MF_00245">
    <property type="entry name" value="UPF0122"/>
    <property type="match status" value="1"/>
</dbReference>
<keyword evidence="4" id="KW-0238">DNA-binding</keyword>
<dbReference type="SUPFAM" id="SSF88659">
    <property type="entry name" value="Sigma3 and sigma4 domains of RNA polymerase sigma factors"/>
    <property type="match status" value="1"/>
</dbReference>
<comment type="similarity">
    <text evidence="1 3">Belongs to the UPF0122 family.</text>
</comment>
<dbReference type="Gene3D" id="1.10.10.10">
    <property type="entry name" value="Winged helix-like DNA-binding domain superfamily/Winged helix DNA-binding domain"/>
    <property type="match status" value="1"/>
</dbReference>
<dbReference type="Proteomes" id="UP000284731">
    <property type="component" value="Unassembled WGS sequence"/>
</dbReference>
<evidence type="ECO:0000313" key="5">
    <source>
        <dbReference type="Proteomes" id="UP000284731"/>
    </source>
</evidence>
<dbReference type="RefSeq" id="WP_118764669.1">
    <property type="nucleotide sequence ID" value="NZ_CABJCF010000002.1"/>
</dbReference>
<comment type="caution">
    <text evidence="4">The sequence shown here is derived from an EMBL/GenBank/DDBJ whole genome shotgun (WGS) entry which is preliminary data.</text>
</comment>
<evidence type="ECO:0000313" key="4">
    <source>
        <dbReference type="EMBL" id="RGT56110.1"/>
    </source>
</evidence>
<dbReference type="AlphaFoldDB" id="A0A412PF76"/>
<dbReference type="NCBIfam" id="NF045758">
    <property type="entry name" value="YlxM"/>
    <property type="match status" value="1"/>
</dbReference>